<dbReference type="EMBL" id="BAABDQ010000051">
    <property type="protein sequence ID" value="GAA3614213.1"/>
    <property type="molecule type" value="Genomic_DNA"/>
</dbReference>
<dbReference type="InterPro" id="IPR001647">
    <property type="entry name" value="HTH_TetR"/>
</dbReference>
<keyword evidence="7" id="KW-1185">Reference proteome</keyword>
<dbReference type="Pfam" id="PF00440">
    <property type="entry name" value="TetR_N"/>
    <property type="match status" value="1"/>
</dbReference>
<evidence type="ECO:0000313" key="7">
    <source>
        <dbReference type="Proteomes" id="UP001500630"/>
    </source>
</evidence>
<evidence type="ECO:0000259" key="5">
    <source>
        <dbReference type="PROSITE" id="PS50977"/>
    </source>
</evidence>
<keyword evidence="2 4" id="KW-0238">DNA-binding</keyword>
<organism evidence="6 7">
    <name type="scientific">Nonomuraea rosea</name>
    <dbReference type="NCBI Taxonomy" id="638574"/>
    <lineage>
        <taxon>Bacteria</taxon>
        <taxon>Bacillati</taxon>
        <taxon>Actinomycetota</taxon>
        <taxon>Actinomycetes</taxon>
        <taxon>Streptosporangiales</taxon>
        <taxon>Streptosporangiaceae</taxon>
        <taxon>Nonomuraea</taxon>
    </lineage>
</organism>
<evidence type="ECO:0000256" key="2">
    <source>
        <dbReference type="ARBA" id="ARBA00023125"/>
    </source>
</evidence>
<sequence length="216" mass="23107">MSRNPTYFDGDLRATLLAIAEAEVAAHGSAQVSLRSIAKHAGVSHAAPAHHFGDKQGLFTAMATSGFEALSARMSAALADLDAAPAAARIQELGMIYIDFARQRPGLFEVMWRPELHHRDDPALRVAAQASRDTMTALIVQAQQEGWTTHHDLQHLVTLGWATVHGLAVLWRDGPLAEQAGGQAPAELSRVVMKTLADTLTGTGSDAEHRGRPRGA</sequence>
<accession>A0ABP6ZQC3</accession>
<dbReference type="PROSITE" id="PS50977">
    <property type="entry name" value="HTH_TETR_2"/>
    <property type="match status" value="1"/>
</dbReference>
<dbReference type="Pfam" id="PF13305">
    <property type="entry name" value="TetR_C_33"/>
    <property type="match status" value="1"/>
</dbReference>
<dbReference type="RefSeq" id="WP_345576705.1">
    <property type="nucleotide sequence ID" value="NZ_BAABDQ010000051.1"/>
</dbReference>
<proteinExistence type="predicted"/>
<dbReference type="PANTHER" id="PTHR30055:SF220">
    <property type="entry name" value="TETR-FAMILY REGULATORY PROTEIN"/>
    <property type="match status" value="1"/>
</dbReference>
<dbReference type="SUPFAM" id="SSF46689">
    <property type="entry name" value="Homeodomain-like"/>
    <property type="match status" value="1"/>
</dbReference>
<feature type="DNA-binding region" description="H-T-H motif" evidence="4">
    <location>
        <begin position="33"/>
        <end position="52"/>
    </location>
</feature>
<dbReference type="InterPro" id="IPR009057">
    <property type="entry name" value="Homeodomain-like_sf"/>
</dbReference>
<dbReference type="Proteomes" id="UP001500630">
    <property type="component" value="Unassembled WGS sequence"/>
</dbReference>
<dbReference type="PANTHER" id="PTHR30055">
    <property type="entry name" value="HTH-TYPE TRANSCRIPTIONAL REGULATOR RUTR"/>
    <property type="match status" value="1"/>
</dbReference>
<keyword evidence="1" id="KW-0805">Transcription regulation</keyword>
<name>A0ABP6ZQC3_9ACTN</name>
<dbReference type="SUPFAM" id="SSF48498">
    <property type="entry name" value="Tetracyclin repressor-like, C-terminal domain"/>
    <property type="match status" value="1"/>
</dbReference>
<evidence type="ECO:0000313" key="6">
    <source>
        <dbReference type="EMBL" id="GAA3614213.1"/>
    </source>
</evidence>
<dbReference type="InterPro" id="IPR036271">
    <property type="entry name" value="Tet_transcr_reg_TetR-rel_C_sf"/>
</dbReference>
<evidence type="ECO:0000256" key="1">
    <source>
        <dbReference type="ARBA" id="ARBA00023015"/>
    </source>
</evidence>
<feature type="domain" description="HTH tetR-type" evidence="5">
    <location>
        <begin position="10"/>
        <end position="70"/>
    </location>
</feature>
<reference evidence="7" key="1">
    <citation type="journal article" date="2019" name="Int. J. Syst. Evol. Microbiol.">
        <title>The Global Catalogue of Microorganisms (GCM) 10K type strain sequencing project: providing services to taxonomists for standard genome sequencing and annotation.</title>
        <authorList>
            <consortium name="The Broad Institute Genomics Platform"/>
            <consortium name="The Broad Institute Genome Sequencing Center for Infectious Disease"/>
            <person name="Wu L."/>
            <person name="Ma J."/>
        </authorList>
    </citation>
    <scope>NUCLEOTIDE SEQUENCE [LARGE SCALE GENOMIC DNA]</scope>
    <source>
        <strain evidence="7">JCM 17326</strain>
    </source>
</reference>
<dbReference type="InterPro" id="IPR050109">
    <property type="entry name" value="HTH-type_TetR-like_transc_reg"/>
</dbReference>
<evidence type="ECO:0000256" key="4">
    <source>
        <dbReference type="PROSITE-ProRule" id="PRU00335"/>
    </source>
</evidence>
<keyword evidence="3" id="KW-0804">Transcription</keyword>
<gene>
    <name evidence="6" type="ORF">GCM10022419_119190</name>
</gene>
<protein>
    <submittedName>
        <fullName evidence="6">TetR/AcrR family transcriptional regulator</fullName>
    </submittedName>
</protein>
<comment type="caution">
    <text evidence="6">The sequence shown here is derived from an EMBL/GenBank/DDBJ whole genome shotgun (WGS) entry which is preliminary data.</text>
</comment>
<evidence type="ECO:0000256" key="3">
    <source>
        <dbReference type="ARBA" id="ARBA00023163"/>
    </source>
</evidence>
<dbReference type="InterPro" id="IPR025996">
    <property type="entry name" value="MT1864/Rv1816-like_C"/>
</dbReference>
<dbReference type="Gene3D" id="1.10.357.10">
    <property type="entry name" value="Tetracycline Repressor, domain 2"/>
    <property type="match status" value="1"/>
</dbReference>